<dbReference type="Pfam" id="PF00089">
    <property type="entry name" value="Trypsin"/>
    <property type="match status" value="1"/>
</dbReference>
<dbReference type="InterPro" id="IPR001314">
    <property type="entry name" value="Peptidase_S1A"/>
</dbReference>
<keyword evidence="2 5" id="KW-0378">Hydrolase</keyword>
<organism evidence="7 8">
    <name type="scientific">Vombatus ursinus</name>
    <name type="common">Common wombat</name>
    <dbReference type="NCBI Taxonomy" id="29139"/>
    <lineage>
        <taxon>Eukaryota</taxon>
        <taxon>Metazoa</taxon>
        <taxon>Chordata</taxon>
        <taxon>Craniata</taxon>
        <taxon>Vertebrata</taxon>
        <taxon>Euteleostomi</taxon>
        <taxon>Mammalia</taxon>
        <taxon>Metatheria</taxon>
        <taxon>Diprotodontia</taxon>
        <taxon>Vombatidae</taxon>
        <taxon>Vombatus</taxon>
    </lineage>
</organism>
<keyword evidence="4" id="KW-1015">Disulfide bond</keyword>
<dbReference type="Ensembl" id="ENSVURT00010001357.1">
    <property type="protein sequence ID" value="ENSVURP00010001180.1"/>
    <property type="gene ID" value="ENSVURG00010000897.1"/>
</dbReference>
<evidence type="ECO:0000313" key="8">
    <source>
        <dbReference type="Proteomes" id="UP000314987"/>
    </source>
</evidence>
<dbReference type="InterPro" id="IPR001254">
    <property type="entry name" value="Trypsin_dom"/>
</dbReference>
<reference evidence="7" key="3">
    <citation type="submission" date="2025-09" db="UniProtKB">
        <authorList>
            <consortium name="Ensembl"/>
        </authorList>
    </citation>
    <scope>IDENTIFICATION</scope>
</reference>
<dbReference type="FunFam" id="2.40.10.10:FF:000039">
    <property type="entry name" value="Brain-specific serine protease 4"/>
    <property type="match status" value="1"/>
</dbReference>
<evidence type="ECO:0000259" key="6">
    <source>
        <dbReference type="PROSITE" id="PS50240"/>
    </source>
</evidence>
<dbReference type="InterPro" id="IPR018114">
    <property type="entry name" value="TRYPSIN_HIS"/>
</dbReference>
<dbReference type="InterPro" id="IPR043504">
    <property type="entry name" value="Peptidase_S1_PA_chymotrypsin"/>
</dbReference>
<evidence type="ECO:0000256" key="4">
    <source>
        <dbReference type="ARBA" id="ARBA00023157"/>
    </source>
</evidence>
<dbReference type="STRING" id="29139.ENSVURP00010001180"/>
<dbReference type="PROSITE" id="PS00134">
    <property type="entry name" value="TRYPSIN_HIS"/>
    <property type="match status" value="1"/>
</dbReference>
<dbReference type="InterPro" id="IPR009003">
    <property type="entry name" value="Peptidase_S1_PA"/>
</dbReference>
<accession>A0A4X2JVW1</accession>
<dbReference type="AlphaFoldDB" id="A0A4X2JVW1"/>
<gene>
    <name evidence="7" type="primary">LOC114041298</name>
</gene>
<evidence type="ECO:0000256" key="5">
    <source>
        <dbReference type="RuleBase" id="RU363034"/>
    </source>
</evidence>
<dbReference type="CDD" id="cd00190">
    <property type="entry name" value="Tryp_SPc"/>
    <property type="match status" value="1"/>
</dbReference>
<reference evidence="8" key="1">
    <citation type="submission" date="2018-12" db="EMBL/GenBank/DDBJ databases">
        <authorList>
            <person name="Yazar S."/>
        </authorList>
    </citation>
    <scope>NUCLEOTIDE SEQUENCE [LARGE SCALE GENOMIC DNA]</scope>
</reference>
<sequence length="322" mass="35129">QGVTSPILPLFCVLLKERHQEELKPTRLDCPVYSLPAVCGRPQSRSRIVSGQDAQLGQWPWQVSLLENGVPVCGGSLISPDWVLTAAHCLDTALDPSYYSVVLGSIFPYLADADAQSRKVVQVKRHPNYQKQSGPGDIALVLMDSSINFNNFILPICLPDSEDPPAEGTLCWVTGWGRTGENQRKILLPPYNLQELEVPLISTKVCDDYYHQGSEIPASEPIILSDMICAGFPEGQKDSCQGDSGGPLVCNIDGVWFQVGVVSWGDGCARPNRPGVYTNVGYYKNWIPDLGDAAKPTRLFLPLLLLPALTLLGKPSLALEIC</sequence>
<dbReference type="PROSITE" id="PS00135">
    <property type="entry name" value="TRYPSIN_SER"/>
    <property type="match status" value="1"/>
</dbReference>
<dbReference type="Proteomes" id="UP000314987">
    <property type="component" value="Unassembled WGS sequence"/>
</dbReference>
<dbReference type="SUPFAM" id="SSF50494">
    <property type="entry name" value="Trypsin-like serine proteases"/>
    <property type="match status" value="1"/>
</dbReference>
<evidence type="ECO:0000256" key="2">
    <source>
        <dbReference type="ARBA" id="ARBA00022801"/>
    </source>
</evidence>
<dbReference type="Gene3D" id="2.40.10.10">
    <property type="entry name" value="Trypsin-like serine proteases"/>
    <property type="match status" value="1"/>
</dbReference>
<protein>
    <recommendedName>
        <fullName evidence="6">Peptidase S1 domain-containing protein</fullName>
    </recommendedName>
</protein>
<dbReference type="PRINTS" id="PR00722">
    <property type="entry name" value="CHYMOTRYPSIN"/>
</dbReference>
<dbReference type="SMART" id="SM00020">
    <property type="entry name" value="Tryp_SPc"/>
    <property type="match status" value="1"/>
</dbReference>
<dbReference type="GO" id="GO:0006508">
    <property type="term" value="P:proteolysis"/>
    <property type="evidence" value="ECO:0007669"/>
    <property type="project" value="UniProtKB-KW"/>
</dbReference>
<dbReference type="GO" id="GO:0004252">
    <property type="term" value="F:serine-type endopeptidase activity"/>
    <property type="evidence" value="ECO:0007669"/>
    <property type="project" value="InterPro"/>
</dbReference>
<reference evidence="7" key="2">
    <citation type="submission" date="2025-08" db="UniProtKB">
        <authorList>
            <consortium name="Ensembl"/>
        </authorList>
    </citation>
    <scope>IDENTIFICATION</scope>
</reference>
<evidence type="ECO:0000256" key="1">
    <source>
        <dbReference type="ARBA" id="ARBA00022670"/>
    </source>
</evidence>
<keyword evidence="8" id="KW-1185">Reference proteome</keyword>
<dbReference type="GeneTree" id="ENSGT00940000160791"/>
<dbReference type="PANTHER" id="PTHR24252:SF18">
    <property type="entry name" value="OVOCHYMASE 1"/>
    <property type="match status" value="1"/>
</dbReference>
<keyword evidence="3 5" id="KW-0720">Serine protease</keyword>
<feature type="domain" description="Peptidase S1" evidence="6">
    <location>
        <begin position="48"/>
        <end position="292"/>
    </location>
</feature>
<dbReference type="PROSITE" id="PS50240">
    <property type="entry name" value="TRYPSIN_DOM"/>
    <property type="match status" value="1"/>
</dbReference>
<proteinExistence type="predicted"/>
<evidence type="ECO:0000256" key="3">
    <source>
        <dbReference type="ARBA" id="ARBA00022825"/>
    </source>
</evidence>
<dbReference type="PANTHER" id="PTHR24252">
    <property type="entry name" value="ACROSIN-RELATED"/>
    <property type="match status" value="1"/>
</dbReference>
<keyword evidence="1 5" id="KW-0645">Protease</keyword>
<evidence type="ECO:0000313" key="7">
    <source>
        <dbReference type="Ensembl" id="ENSVURP00010001180.1"/>
    </source>
</evidence>
<dbReference type="InterPro" id="IPR033116">
    <property type="entry name" value="TRYPSIN_SER"/>
</dbReference>
<name>A0A4X2JVW1_VOMUR</name>